<comment type="caution">
    <text evidence="7">The sequence shown here is derived from an EMBL/GenBank/DDBJ whole genome shotgun (WGS) entry which is preliminary data.</text>
</comment>
<reference evidence="7 8" key="1">
    <citation type="submission" date="2017-10" db="EMBL/GenBank/DDBJ databases">
        <title>Bacillus sp. nov., a halophilic bacterium isolated from a Yangshapao Lake.</title>
        <authorList>
            <person name="Wang H."/>
        </authorList>
    </citation>
    <scope>NUCLEOTIDE SEQUENCE [LARGE SCALE GENOMIC DNA]</scope>
    <source>
        <strain evidence="7 8">YSP-3</strain>
    </source>
</reference>
<dbReference type="PANTHER" id="PTHR42913:SF9">
    <property type="entry name" value="SLR1591 PROTEIN"/>
    <property type="match status" value="1"/>
</dbReference>
<dbReference type="AlphaFoldDB" id="A0A2W0H5Y7"/>
<keyword evidence="5" id="KW-0560">Oxidoreductase</keyword>
<proteinExistence type="inferred from homology"/>
<sequence length="359" mass="39127">MKRLVLIGGGHANLGVIRRLGRERPEQVRCILISADDFQYYSGMFSGYSEGLYNKEELRIDLADFCRRNGADFICAKAEFIDRHARQVMTTSGPAAYDFVSINTGSLVKTEVPGASRYSLSVKPSYIFPDAVQRLREAANPVIAGGGAAGVELAFSLAAWRKSHGYYGQGVTLLTKGTVLGGHKSGARKVRDLMKKKQIRLLEHTGAEEVADGSVVTGSGAVSYSELLWLTGPKAGDFAVNSALTSDRQGFLLVTDTLQAVNDPDVFGAGDCATMMSYPELPKNGVYAVRQAGILYDNILARAKGKTLSRFRPQKRYLAILSTGGKTGLCLYGKAALQGKWAWKLKSRIDRKFMKTMRC</sequence>
<keyword evidence="8" id="KW-1185">Reference proteome</keyword>
<comment type="cofactor">
    <cofactor evidence="1">
        <name>FAD</name>
        <dbReference type="ChEBI" id="CHEBI:57692"/>
    </cofactor>
</comment>
<dbReference type="Proteomes" id="UP000248066">
    <property type="component" value="Unassembled WGS sequence"/>
</dbReference>
<evidence type="ECO:0000256" key="2">
    <source>
        <dbReference type="ARBA" id="ARBA00005272"/>
    </source>
</evidence>
<dbReference type="InterPro" id="IPR036188">
    <property type="entry name" value="FAD/NAD-bd_sf"/>
</dbReference>
<protein>
    <submittedName>
        <fullName evidence="7">Pyridine nucleotide-disulfide oxidoreductase</fullName>
    </submittedName>
</protein>
<name>A0A2W0H5Y7_9BACI</name>
<keyword evidence="4" id="KW-0274">FAD</keyword>
<dbReference type="PRINTS" id="PR00368">
    <property type="entry name" value="FADPNR"/>
</dbReference>
<dbReference type="InterPro" id="IPR051169">
    <property type="entry name" value="NADH-Q_oxidoreductase"/>
</dbReference>
<feature type="domain" description="FAD/NAD(P)-binding" evidence="6">
    <location>
        <begin position="3"/>
        <end position="291"/>
    </location>
</feature>
<organism evidence="7 8">
    <name type="scientific">Alteribacter lacisalsi</name>
    <dbReference type="NCBI Taxonomy" id="2045244"/>
    <lineage>
        <taxon>Bacteria</taxon>
        <taxon>Bacillati</taxon>
        <taxon>Bacillota</taxon>
        <taxon>Bacilli</taxon>
        <taxon>Bacillales</taxon>
        <taxon>Bacillaceae</taxon>
        <taxon>Alteribacter</taxon>
    </lineage>
</organism>
<evidence type="ECO:0000256" key="3">
    <source>
        <dbReference type="ARBA" id="ARBA00022630"/>
    </source>
</evidence>
<evidence type="ECO:0000256" key="5">
    <source>
        <dbReference type="ARBA" id="ARBA00023002"/>
    </source>
</evidence>
<dbReference type="InterPro" id="IPR023753">
    <property type="entry name" value="FAD/NAD-binding_dom"/>
</dbReference>
<dbReference type="GO" id="GO:0003955">
    <property type="term" value="F:NAD(P)H dehydrogenase (quinone) activity"/>
    <property type="evidence" value="ECO:0007669"/>
    <property type="project" value="TreeGrafter"/>
</dbReference>
<dbReference type="PANTHER" id="PTHR42913">
    <property type="entry name" value="APOPTOSIS-INDUCING FACTOR 1"/>
    <property type="match status" value="1"/>
</dbReference>
<dbReference type="SUPFAM" id="SSF51905">
    <property type="entry name" value="FAD/NAD(P)-binding domain"/>
    <property type="match status" value="2"/>
</dbReference>
<evidence type="ECO:0000313" key="8">
    <source>
        <dbReference type="Proteomes" id="UP000248066"/>
    </source>
</evidence>
<dbReference type="OrthoDB" id="9772934at2"/>
<gene>
    <name evidence="7" type="ORF">CR205_01265</name>
</gene>
<comment type="similarity">
    <text evidence="2">Belongs to the NADH dehydrogenase family.</text>
</comment>
<dbReference type="EMBL" id="PDOF01000001">
    <property type="protein sequence ID" value="PYZ97264.1"/>
    <property type="molecule type" value="Genomic_DNA"/>
</dbReference>
<accession>A0A2W0H5Y7</accession>
<evidence type="ECO:0000256" key="4">
    <source>
        <dbReference type="ARBA" id="ARBA00022827"/>
    </source>
</evidence>
<evidence type="ECO:0000256" key="1">
    <source>
        <dbReference type="ARBA" id="ARBA00001974"/>
    </source>
</evidence>
<dbReference type="Gene3D" id="3.50.50.100">
    <property type="match status" value="1"/>
</dbReference>
<dbReference type="GO" id="GO:0019646">
    <property type="term" value="P:aerobic electron transport chain"/>
    <property type="evidence" value="ECO:0007669"/>
    <property type="project" value="TreeGrafter"/>
</dbReference>
<evidence type="ECO:0000313" key="7">
    <source>
        <dbReference type="EMBL" id="PYZ97264.1"/>
    </source>
</evidence>
<keyword evidence="3" id="KW-0285">Flavoprotein</keyword>
<dbReference type="RefSeq" id="WP_110516167.1">
    <property type="nucleotide sequence ID" value="NZ_PDOF01000001.1"/>
</dbReference>
<evidence type="ECO:0000259" key="6">
    <source>
        <dbReference type="Pfam" id="PF07992"/>
    </source>
</evidence>
<dbReference type="Pfam" id="PF07992">
    <property type="entry name" value="Pyr_redox_2"/>
    <property type="match status" value="1"/>
</dbReference>